<gene>
    <name evidence="1" type="ORF">ETEE_1491</name>
</gene>
<dbReference type="AlphaFoldDB" id="A0A076LMI0"/>
<evidence type="ECO:0008006" key="3">
    <source>
        <dbReference type="Google" id="ProtNLM"/>
    </source>
</evidence>
<protein>
    <recommendedName>
        <fullName evidence="3">Lipoprotein</fullName>
    </recommendedName>
</protein>
<dbReference type="GeneID" id="33939117"/>
<dbReference type="PROSITE" id="PS51257">
    <property type="entry name" value="PROKAR_LIPOPROTEIN"/>
    <property type="match status" value="1"/>
</dbReference>
<organism evidence="1 2">
    <name type="scientific">Edwardsiella anguillarum ET080813</name>
    <dbReference type="NCBI Taxonomy" id="667120"/>
    <lineage>
        <taxon>Bacteria</taxon>
        <taxon>Pseudomonadati</taxon>
        <taxon>Pseudomonadota</taxon>
        <taxon>Gammaproteobacteria</taxon>
        <taxon>Enterobacterales</taxon>
        <taxon>Hafniaceae</taxon>
        <taxon>Edwardsiella</taxon>
    </lineage>
</organism>
<dbReference type="RefSeq" id="WP_034163866.1">
    <property type="nucleotide sequence ID" value="NZ_CP006664.1"/>
</dbReference>
<name>A0A076LMI0_9GAMM</name>
<evidence type="ECO:0000313" key="2">
    <source>
        <dbReference type="Proteomes" id="UP000028681"/>
    </source>
</evidence>
<dbReference type="HOGENOM" id="CLU_2259339_0_0_6"/>
<evidence type="ECO:0000313" key="1">
    <source>
        <dbReference type="EMBL" id="AIJ07942.1"/>
    </source>
</evidence>
<reference evidence="1 2" key="1">
    <citation type="journal article" date="2012" name="PLoS ONE">
        <title>Edwardsiella comparative phylogenomics reveal the new intra/inter-species taxonomic relationships, virulence evolution and niche adaptation mechanisms.</title>
        <authorList>
            <person name="Yang M."/>
            <person name="Lv Y."/>
            <person name="Xiao J."/>
            <person name="Wu H."/>
            <person name="Zheng H."/>
            <person name="Liu Q."/>
            <person name="Zhang Y."/>
            <person name="Wang Q."/>
        </authorList>
    </citation>
    <scope>NUCLEOTIDE SEQUENCE [LARGE SCALE GENOMIC DNA]</scope>
    <source>
        <strain evidence="2">080813</strain>
    </source>
</reference>
<proteinExistence type="predicted"/>
<sequence length="103" mass="11026">MRAKGVGWGTLLLACGGDAARDPFQPPELAPAAASAVGIVGRAPCFSLWRRDEQGRWRPAALPASPRPAALGPPALRFTPLALYPFRCPRLIPLAARREGTER</sequence>
<dbReference type="Proteomes" id="UP000028681">
    <property type="component" value="Chromosome"/>
</dbReference>
<accession>A0A076LMI0</accession>
<dbReference type="EMBL" id="CP006664">
    <property type="protein sequence ID" value="AIJ07942.1"/>
    <property type="molecule type" value="Genomic_DNA"/>
</dbReference>
<dbReference type="KEGG" id="ete:ETEE_1491"/>